<dbReference type="GO" id="GO:0006505">
    <property type="term" value="P:GPI anchor metabolic process"/>
    <property type="evidence" value="ECO:0007669"/>
    <property type="project" value="TreeGrafter"/>
</dbReference>
<feature type="compositionally biased region" description="Basic residues" evidence="14">
    <location>
        <begin position="756"/>
        <end position="767"/>
    </location>
</feature>
<keyword evidence="5 13" id="KW-0812">Transmembrane</keyword>
<evidence type="ECO:0000259" key="15">
    <source>
        <dbReference type="Pfam" id="PF07819"/>
    </source>
</evidence>
<keyword evidence="11" id="KW-0325">Glycoprotein</keyword>
<dbReference type="AlphaFoldDB" id="A0A8C9ANR6"/>
<feature type="region of interest" description="Disordered" evidence="14">
    <location>
        <begin position="749"/>
        <end position="771"/>
    </location>
</feature>
<keyword evidence="7 13" id="KW-0256">Endoplasmic reticulum</keyword>
<protein>
    <recommendedName>
        <fullName evidence="3 13">GPI inositol-deacylase</fullName>
        <ecNumber evidence="13">3.1.-.-</ecNumber>
    </recommendedName>
</protein>
<name>A0A8C9ANR6_PROSS</name>
<organism evidence="17 18">
    <name type="scientific">Prolemur simus</name>
    <name type="common">Greater bamboo lemur</name>
    <name type="synonym">Hapalemur simus</name>
    <dbReference type="NCBI Taxonomy" id="1328070"/>
    <lineage>
        <taxon>Eukaryota</taxon>
        <taxon>Metazoa</taxon>
        <taxon>Chordata</taxon>
        <taxon>Craniata</taxon>
        <taxon>Vertebrata</taxon>
        <taxon>Euteleostomi</taxon>
        <taxon>Mammalia</taxon>
        <taxon>Eutheria</taxon>
        <taxon>Euarchontoglires</taxon>
        <taxon>Primates</taxon>
        <taxon>Strepsirrhini</taxon>
        <taxon>Lemuriformes</taxon>
        <taxon>Lemuridae</taxon>
        <taxon>Prolemur</taxon>
    </lineage>
</organism>
<dbReference type="SUPFAM" id="SSF53474">
    <property type="entry name" value="alpha/beta-Hydrolases"/>
    <property type="match status" value="1"/>
</dbReference>
<evidence type="ECO:0000256" key="5">
    <source>
        <dbReference type="ARBA" id="ARBA00022692"/>
    </source>
</evidence>
<feature type="transmembrane region" description="Helical" evidence="13">
    <location>
        <begin position="709"/>
        <end position="733"/>
    </location>
</feature>
<dbReference type="GO" id="GO:0015031">
    <property type="term" value="P:protein transport"/>
    <property type="evidence" value="ECO:0007669"/>
    <property type="project" value="UniProtKB-KW"/>
</dbReference>
<dbReference type="InterPro" id="IPR039529">
    <property type="entry name" value="PGAP1/BST1"/>
</dbReference>
<dbReference type="PANTHER" id="PTHR15495:SF7">
    <property type="entry name" value="GPI INOSITOL-DEACYLASE"/>
    <property type="match status" value="1"/>
</dbReference>
<reference evidence="17" key="2">
    <citation type="submission" date="2025-09" db="UniProtKB">
        <authorList>
            <consortium name="Ensembl"/>
        </authorList>
    </citation>
    <scope>IDENTIFICATION</scope>
</reference>
<evidence type="ECO:0000256" key="2">
    <source>
        <dbReference type="ARBA" id="ARBA00006931"/>
    </source>
</evidence>
<evidence type="ECO:0000256" key="6">
    <source>
        <dbReference type="ARBA" id="ARBA00022801"/>
    </source>
</evidence>
<accession>A0A8C9ANR6</accession>
<sequence length="896" mass="101827">MFLHSVNLGNLAFYVLMVFMATLGLWDVFFGFEENKCSMSYMFEYPEYQKIELPKKLAKRYPAYELYLYGEGSYAEEHKILPLTGIPVLFLPGNAGSYKQVRSIGSIALRKAEDIDFKYHFDFFSVNFNEELVALYGGSLQKQTKFVHECIKTILKLYKGQEFAPKSVTIIGHSMGGLVARALLTLKNFKQDLINLLVTQATPHIAPVMPLDRFITDFYMTVNNYWILNARDINLTTLSVAGGFRDYQVRSGLTFLPKLSHHTSALSVVSSAVPKTWVSTDHLSIVWCKQLQLTTVRAFFDLIDADTKQITENSKKKLSVLTHHFIRHPSKHFEENPAIISDLTGTSMWVPVKVSKWTYVAYNESDKIYFTFPLANHRKIYTHVYCQSTIRQGVDLSWKAELLPTIKSLTLRLQDYPSLSHLVVYVPSIHGIKQSVHILKFFNILSNTFNSLGLSSRKVVLNTSGLYYNIELLNFGQVIIILNTCFLYVLTEEITSIYKLHIPWSYEDSLTIAQAPSNTEISLKLHIAQPENDSHVALLKMYTSSDCRYEVTVKTSFSQILGQVVRFHGGALPAYVVSSILLAYGGQLYSLFSTGYCLEYATILDKEAKPYKVDPFVIMTKFLLGYKWFKELWDTLLLPELEAIFLTSQSMCFPLVSLILFLFGTCTAYWSGLLSSASVRLLSSLWLALKRPSELPKDIKIISPDLPFLTIVLIIVSWTTCGALAILLSYLYYVFKIVHLQASLTTFKNSQPVNPKHSRRSEKKSNHHKDSIAHHLRLSANDAEDSLRMHSTVINLLTWIVLLSMPSLIYWLKNLRYYFKLTPDPCKPLAFILIPTMAILGNTYTVSIKSSKLLKTASQFPLPLAVGVIAFGSTHLYRVPCFVIIPLLLHALCNFM</sequence>
<dbReference type="InterPro" id="IPR029058">
    <property type="entry name" value="AB_hydrolase_fold"/>
</dbReference>
<evidence type="ECO:0000256" key="12">
    <source>
        <dbReference type="ARBA" id="ARBA00093318"/>
    </source>
</evidence>
<dbReference type="Ensembl" id="ENSPSMT00000041858.1">
    <property type="protein sequence ID" value="ENSPSMP00000036327.1"/>
    <property type="gene ID" value="ENSPSMG00000024985.1"/>
</dbReference>
<comment type="similarity">
    <text evidence="2 13">Belongs to the GPI inositol-deacylase family.</text>
</comment>
<dbReference type="Proteomes" id="UP000694414">
    <property type="component" value="Unplaced"/>
</dbReference>
<keyword evidence="18" id="KW-1185">Reference proteome</keyword>
<evidence type="ECO:0000259" key="16">
    <source>
        <dbReference type="Pfam" id="PF25140"/>
    </source>
</evidence>
<dbReference type="Pfam" id="PF07819">
    <property type="entry name" value="PGAP1"/>
    <property type="match status" value="1"/>
</dbReference>
<evidence type="ECO:0000256" key="8">
    <source>
        <dbReference type="ARBA" id="ARBA00022927"/>
    </source>
</evidence>
<keyword evidence="4 13" id="KW-0813">Transport</keyword>
<evidence type="ECO:0000256" key="11">
    <source>
        <dbReference type="ARBA" id="ARBA00023180"/>
    </source>
</evidence>
<feature type="transmembrane region" description="Helical" evidence="13">
    <location>
        <begin position="828"/>
        <end position="846"/>
    </location>
</feature>
<keyword evidence="9 13" id="KW-1133">Transmembrane helix</keyword>
<comment type="function">
    <text evidence="12 13">GPI inositol-deacylase that catalyzes the remove of the acyl chain linked to the 2-OH position of inositol ring from the GPI-anchored protein (GPI-AP) in the endoplasmic reticulum. Initiates the post-attachment remodeling phase of GPI-AP biogenesis and participates in endoplasmic reticulum (ER)-to-Golgi transport of GPI-anchored protein.</text>
</comment>
<feature type="transmembrane region" description="Helical" evidence="13">
    <location>
        <begin position="572"/>
        <end position="592"/>
    </location>
</feature>
<feature type="transmembrane region" description="Helical" evidence="13">
    <location>
        <begin position="877"/>
        <end position="895"/>
    </location>
</feature>
<keyword evidence="8 13" id="KW-0653">Protein transport</keyword>
<dbReference type="Pfam" id="PF24660">
    <property type="entry name" value="PGAP1_3rd"/>
    <property type="match status" value="1"/>
</dbReference>
<keyword evidence="10 13" id="KW-0472">Membrane</keyword>
<dbReference type="GO" id="GO:0005789">
    <property type="term" value="C:endoplasmic reticulum membrane"/>
    <property type="evidence" value="ECO:0007669"/>
    <property type="project" value="UniProtKB-SubCell"/>
</dbReference>
<dbReference type="GO" id="GO:0006888">
    <property type="term" value="P:endoplasmic reticulum to Golgi vesicle-mediated transport"/>
    <property type="evidence" value="ECO:0007669"/>
    <property type="project" value="TreeGrafter"/>
</dbReference>
<feature type="domain" description="GPI inositol-deacylase PGAP1-like alpha/beta" evidence="15">
    <location>
        <begin position="83"/>
        <end position="301"/>
    </location>
</feature>
<dbReference type="Pfam" id="PF25140">
    <property type="entry name" value="PGAP1_TMD"/>
    <property type="match status" value="1"/>
</dbReference>
<reference evidence="17" key="1">
    <citation type="submission" date="2025-08" db="UniProtKB">
        <authorList>
            <consortium name="Ensembl"/>
        </authorList>
    </citation>
    <scope>IDENTIFICATION</scope>
</reference>
<feature type="transmembrane region" description="Helical" evidence="13">
    <location>
        <begin position="12"/>
        <end position="32"/>
    </location>
</feature>
<evidence type="ECO:0000313" key="18">
    <source>
        <dbReference type="Proteomes" id="UP000694414"/>
    </source>
</evidence>
<feature type="transmembrane region" description="Helical" evidence="13">
    <location>
        <begin position="793"/>
        <end position="812"/>
    </location>
</feature>
<dbReference type="Gene3D" id="3.40.50.1820">
    <property type="entry name" value="alpha/beta hydrolase"/>
    <property type="match status" value="1"/>
</dbReference>
<dbReference type="InterPro" id="IPR012908">
    <property type="entry name" value="PGAP1-ab_dom-like"/>
</dbReference>
<feature type="transmembrane region" description="Helical" evidence="13">
    <location>
        <begin position="641"/>
        <end position="663"/>
    </location>
</feature>
<comment type="subcellular location">
    <subcellularLocation>
        <location evidence="1">Endoplasmic reticulum membrane</location>
        <topology evidence="1">Multi-pass membrane protein</topology>
    </subcellularLocation>
</comment>
<gene>
    <name evidence="17" type="primary">PGAP1</name>
</gene>
<evidence type="ECO:0000256" key="14">
    <source>
        <dbReference type="SAM" id="MobiDB-lite"/>
    </source>
</evidence>
<dbReference type="GO" id="GO:0050185">
    <property type="term" value="F:phosphatidylinositol deacylase activity"/>
    <property type="evidence" value="ECO:0007669"/>
    <property type="project" value="TreeGrafter"/>
</dbReference>
<evidence type="ECO:0000256" key="7">
    <source>
        <dbReference type="ARBA" id="ARBA00022824"/>
    </source>
</evidence>
<evidence type="ECO:0000256" key="1">
    <source>
        <dbReference type="ARBA" id="ARBA00004477"/>
    </source>
</evidence>
<evidence type="ECO:0000256" key="4">
    <source>
        <dbReference type="ARBA" id="ARBA00022448"/>
    </source>
</evidence>
<feature type="domain" description="GPI inositol-deacylase transmembrane" evidence="16">
    <location>
        <begin position="571"/>
        <end position="895"/>
    </location>
</feature>
<evidence type="ECO:0000256" key="10">
    <source>
        <dbReference type="ARBA" id="ARBA00023136"/>
    </source>
</evidence>
<dbReference type="GeneTree" id="ENSGT00390000016484"/>
<dbReference type="FunFam" id="3.40.50.1820:FF:000026">
    <property type="entry name" value="GPI inositol-deacylase"/>
    <property type="match status" value="1"/>
</dbReference>
<proteinExistence type="inferred from homology"/>
<evidence type="ECO:0000313" key="17">
    <source>
        <dbReference type="Ensembl" id="ENSPSMP00000036327.1"/>
    </source>
</evidence>
<dbReference type="PANTHER" id="PTHR15495">
    <property type="entry name" value="NEGATIVE REGULATOR OF VESICLE FORMATION-RELATED"/>
    <property type="match status" value="1"/>
</dbReference>
<evidence type="ECO:0000256" key="3">
    <source>
        <dbReference type="ARBA" id="ARBA00015856"/>
    </source>
</evidence>
<evidence type="ECO:0000256" key="13">
    <source>
        <dbReference type="RuleBase" id="RU365011"/>
    </source>
</evidence>
<evidence type="ECO:0000256" key="9">
    <source>
        <dbReference type="ARBA" id="ARBA00022989"/>
    </source>
</evidence>
<dbReference type="EC" id="3.1.-.-" evidence="13"/>
<keyword evidence="6 13" id="KW-0378">Hydrolase</keyword>
<dbReference type="InterPro" id="IPR056824">
    <property type="entry name" value="PGAP1_TMD"/>
</dbReference>